<evidence type="ECO:0008006" key="10">
    <source>
        <dbReference type="Google" id="ProtNLM"/>
    </source>
</evidence>
<keyword evidence="2" id="KW-0597">Phosphoprotein</keyword>
<evidence type="ECO:0000256" key="2">
    <source>
        <dbReference type="ARBA" id="ARBA00022553"/>
    </source>
</evidence>
<evidence type="ECO:0000256" key="3">
    <source>
        <dbReference type="ARBA" id="ARBA00022723"/>
    </source>
</evidence>
<evidence type="ECO:0000256" key="4">
    <source>
        <dbReference type="ARBA" id="ARBA00022842"/>
    </source>
</evidence>
<dbReference type="PANTHER" id="PTHR43771:SF1">
    <property type="entry name" value="PHOSPHOMANNOMUTASE"/>
    <property type="match status" value="1"/>
</dbReference>
<dbReference type="InterPro" id="IPR005845">
    <property type="entry name" value="A-D-PHexomutase_a/b/a-II"/>
</dbReference>
<sequence length="247" mass="28072">MLLKNYGEFLLGHLKLKRKLKVILDGSNGGTGPVLEYIKRRSKDLELELRDTRPDGNFAAHGPNPLRRGALLDLSLAVRKHKADFGATFDADGDRVFFVDDLGRPIPYEIVSLLLLLYLKPRTMIVDARYGYLLGDMRPKGTKFMISRVGSSFIKETMRKNRIEFGSEESGHYYFKQFFYADSGIMAAVLFASAVSEIVGVKLSVWIDDLPKFYRSPELNFKVKDKKGTLSRVERHFRGKAKTISKL</sequence>
<evidence type="ECO:0000313" key="8">
    <source>
        <dbReference type="EMBL" id="PJC65419.1"/>
    </source>
</evidence>
<dbReference type="AlphaFoldDB" id="A0A2M8G198"/>
<dbReference type="GO" id="GO:0005975">
    <property type="term" value="P:carbohydrate metabolic process"/>
    <property type="evidence" value="ECO:0007669"/>
    <property type="project" value="InterPro"/>
</dbReference>
<dbReference type="Pfam" id="PF02880">
    <property type="entry name" value="PGM_PMM_III"/>
    <property type="match status" value="1"/>
</dbReference>
<evidence type="ECO:0000259" key="6">
    <source>
        <dbReference type="Pfam" id="PF02879"/>
    </source>
</evidence>
<organism evidence="8 9">
    <name type="scientific">Candidatus Colwellbacteria bacterium CG_4_9_14_0_2_um_filter_50_12</name>
    <dbReference type="NCBI Taxonomy" id="1974538"/>
    <lineage>
        <taxon>Bacteria</taxon>
        <taxon>Candidatus Colwelliibacteriota</taxon>
    </lineage>
</organism>
<feature type="domain" description="Alpha-D-phosphohexomutase alpha/beta/alpha" evidence="7">
    <location>
        <begin position="138"/>
        <end position="212"/>
    </location>
</feature>
<dbReference type="Gene3D" id="3.40.120.10">
    <property type="entry name" value="Alpha-D-Glucose-1,6-Bisphosphate, subunit A, domain 3"/>
    <property type="match status" value="2"/>
</dbReference>
<dbReference type="GO" id="GO:0016868">
    <property type="term" value="F:intramolecular phosphotransferase activity"/>
    <property type="evidence" value="ECO:0007669"/>
    <property type="project" value="InterPro"/>
</dbReference>
<keyword evidence="5" id="KW-0413">Isomerase</keyword>
<dbReference type="Proteomes" id="UP000229674">
    <property type="component" value="Unassembled WGS sequence"/>
</dbReference>
<comment type="cofactor">
    <cofactor evidence="1">
        <name>Mg(2+)</name>
        <dbReference type="ChEBI" id="CHEBI:18420"/>
    </cofactor>
</comment>
<reference evidence="9" key="1">
    <citation type="submission" date="2017-09" db="EMBL/GenBank/DDBJ databases">
        <title>Depth-based differentiation of microbial function through sediment-hosted aquifers and enrichment of novel symbionts in the deep terrestrial subsurface.</title>
        <authorList>
            <person name="Probst A.J."/>
            <person name="Ladd B."/>
            <person name="Jarett J.K."/>
            <person name="Geller-Mcgrath D.E."/>
            <person name="Sieber C.M.K."/>
            <person name="Emerson J.B."/>
            <person name="Anantharaman K."/>
            <person name="Thomas B.C."/>
            <person name="Malmstrom R."/>
            <person name="Stieglmeier M."/>
            <person name="Klingl A."/>
            <person name="Woyke T."/>
            <person name="Ryan C.M."/>
            <person name="Banfield J.F."/>
        </authorList>
    </citation>
    <scope>NUCLEOTIDE SEQUENCE [LARGE SCALE GENOMIC DNA]</scope>
</reference>
<dbReference type="EMBL" id="PFQX01000031">
    <property type="protein sequence ID" value="PJC65419.1"/>
    <property type="molecule type" value="Genomic_DNA"/>
</dbReference>
<evidence type="ECO:0000256" key="1">
    <source>
        <dbReference type="ARBA" id="ARBA00001946"/>
    </source>
</evidence>
<dbReference type="GO" id="GO:0046872">
    <property type="term" value="F:metal ion binding"/>
    <property type="evidence" value="ECO:0007669"/>
    <property type="project" value="UniProtKB-KW"/>
</dbReference>
<dbReference type="PRINTS" id="PR00509">
    <property type="entry name" value="PGMPMM"/>
</dbReference>
<feature type="non-terminal residue" evidence="8">
    <location>
        <position position="247"/>
    </location>
</feature>
<gene>
    <name evidence="8" type="ORF">CO020_00760</name>
</gene>
<dbReference type="InterPro" id="IPR016055">
    <property type="entry name" value="A-D-PHexomutase_a/b/a-I/II/III"/>
</dbReference>
<dbReference type="Pfam" id="PF02879">
    <property type="entry name" value="PGM_PMM_II"/>
    <property type="match status" value="1"/>
</dbReference>
<evidence type="ECO:0000313" key="9">
    <source>
        <dbReference type="Proteomes" id="UP000229674"/>
    </source>
</evidence>
<keyword evidence="3" id="KW-0479">Metal-binding</keyword>
<accession>A0A2M8G198</accession>
<comment type="caution">
    <text evidence="8">The sequence shown here is derived from an EMBL/GenBank/DDBJ whole genome shotgun (WGS) entry which is preliminary data.</text>
</comment>
<proteinExistence type="predicted"/>
<name>A0A2M8G198_9BACT</name>
<dbReference type="InterPro" id="IPR005846">
    <property type="entry name" value="A-D-PHexomutase_a/b/a-III"/>
</dbReference>
<dbReference type="PANTHER" id="PTHR43771">
    <property type="entry name" value="PHOSPHOMANNOMUTASE"/>
    <property type="match status" value="1"/>
</dbReference>
<keyword evidence="4" id="KW-0460">Magnesium</keyword>
<evidence type="ECO:0000256" key="5">
    <source>
        <dbReference type="ARBA" id="ARBA00023235"/>
    </source>
</evidence>
<dbReference type="InterPro" id="IPR005841">
    <property type="entry name" value="Alpha-D-phosphohexomutase_SF"/>
</dbReference>
<feature type="domain" description="Alpha-D-phosphohexomutase alpha/beta/alpha" evidence="6">
    <location>
        <begin position="15"/>
        <end position="103"/>
    </location>
</feature>
<evidence type="ECO:0000259" key="7">
    <source>
        <dbReference type="Pfam" id="PF02880"/>
    </source>
</evidence>
<dbReference type="SUPFAM" id="SSF53738">
    <property type="entry name" value="Phosphoglucomutase, first 3 domains"/>
    <property type="match status" value="2"/>
</dbReference>
<protein>
    <recommendedName>
        <fullName evidence="10">Alpha-D-phosphohexomutase alpha/beta/alpha domain-containing protein</fullName>
    </recommendedName>
</protein>